<accession>A0A1I8ABD9</accession>
<keyword evidence="10" id="KW-0813">Transport</keyword>
<evidence type="ECO:0000256" key="2">
    <source>
        <dbReference type="ARBA" id="ARBA00006375"/>
    </source>
</evidence>
<protein>
    <submittedName>
        <fullName evidence="12">Mitochondrial carrier</fullName>
    </submittedName>
</protein>
<dbReference type="WBParaSite" id="L893_g4017.t1">
    <property type="protein sequence ID" value="L893_g4017.t1"/>
    <property type="gene ID" value="L893_g4017"/>
</dbReference>
<dbReference type="InterPro" id="IPR023395">
    <property type="entry name" value="MCP_dom_sf"/>
</dbReference>
<dbReference type="AlphaFoldDB" id="A0A1I8ABD9"/>
<proteinExistence type="inferred from homology"/>
<dbReference type="Gene3D" id="1.50.40.10">
    <property type="entry name" value="Mitochondrial carrier domain"/>
    <property type="match status" value="1"/>
</dbReference>
<evidence type="ECO:0000256" key="8">
    <source>
        <dbReference type="ARBA" id="ARBA00023136"/>
    </source>
</evidence>
<comment type="subcellular location">
    <subcellularLocation>
        <location evidence="1">Mitochondrion outer membrane</location>
        <topology evidence="1">Multi-pass membrane protein</topology>
    </subcellularLocation>
</comment>
<reference evidence="12" key="1">
    <citation type="submission" date="2016-11" db="UniProtKB">
        <authorList>
            <consortium name="WormBaseParasite"/>
        </authorList>
    </citation>
    <scope>IDENTIFICATION</scope>
</reference>
<organism evidence="11 12">
    <name type="scientific">Steinernema glaseri</name>
    <dbReference type="NCBI Taxonomy" id="37863"/>
    <lineage>
        <taxon>Eukaryota</taxon>
        <taxon>Metazoa</taxon>
        <taxon>Ecdysozoa</taxon>
        <taxon>Nematoda</taxon>
        <taxon>Chromadorea</taxon>
        <taxon>Rhabditida</taxon>
        <taxon>Tylenchina</taxon>
        <taxon>Panagrolaimomorpha</taxon>
        <taxon>Strongyloidoidea</taxon>
        <taxon>Steinernematidae</taxon>
        <taxon>Steinernema</taxon>
    </lineage>
</organism>
<keyword evidence="11" id="KW-1185">Reference proteome</keyword>
<dbReference type="Proteomes" id="UP000095287">
    <property type="component" value="Unplaced"/>
</dbReference>
<evidence type="ECO:0000256" key="3">
    <source>
        <dbReference type="ARBA" id="ARBA00022692"/>
    </source>
</evidence>
<dbReference type="PANTHER" id="PTHR10780">
    <property type="entry name" value="MITOCHONDRIAL CARRIER HOMOLOG"/>
    <property type="match status" value="1"/>
</dbReference>
<dbReference type="PANTHER" id="PTHR10780:SF18">
    <property type="entry name" value="LD43650P"/>
    <property type="match status" value="1"/>
</dbReference>
<dbReference type="Pfam" id="PF00153">
    <property type="entry name" value="Mito_carr"/>
    <property type="match status" value="1"/>
</dbReference>
<keyword evidence="6" id="KW-1133">Transmembrane helix</keyword>
<dbReference type="InterPro" id="IPR018108">
    <property type="entry name" value="MCP_transmembrane"/>
</dbReference>
<evidence type="ECO:0000256" key="1">
    <source>
        <dbReference type="ARBA" id="ARBA00004374"/>
    </source>
</evidence>
<evidence type="ECO:0000256" key="5">
    <source>
        <dbReference type="ARBA" id="ARBA00022787"/>
    </source>
</evidence>
<comment type="similarity">
    <text evidence="2 10">Belongs to the mitochondrial carrier (TC 2.A.29) family.</text>
</comment>
<feature type="repeat" description="Solcar" evidence="9">
    <location>
        <begin position="151"/>
        <end position="238"/>
    </location>
</feature>
<sequence>MSAPVAPDQQVIADPAIPVEDHEPSPEEMYVKQLAMKTVVGAVTYPLTLVKTLFQLGYEPYPLTHGKSLLVTGRACYFLPNGFVYARYLFNDVGFSSMFTGLESAVLANVTGGIVSYGASKYLDKYYPNVGGKPENLDKEEKNMTDHESVRVMVRTATRDTIARSIGIIVSRPFTVFMTRKIAQLISGELKYTDILSTVYRIGREEGPAGFFSGLVPQLLAEAITIWGVAIFSCAIERTLFHAEIDKHDESDEAARDHAAHTRRLLHFAVPFFMNTYSYPFQVVSTVMAVAGSGLAASMLPYAPSFSIWQDAWHYLKPHGLRRGARLFLREHKAAVTVGGDNQLYANFKHFA</sequence>
<dbReference type="GO" id="GO:0005741">
    <property type="term" value="C:mitochondrial outer membrane"/>
    <property type="evidence" value="ECO:0007669"/>
    <property type="project" value="UniProtKB-SubCell"/>
</dbReference>
<dbReference type="SUPFAM" id="SSF103506">
    <property type="entry name" value="Mitochondrial carrier"/>
    <property type="match status" value="1"/>
</dbReference>
<evidence type="ECO:0000256" key="9">
    <source>
        <dbReference type="PROSITE-ProRule" id="PRU00282"/>
    </source>
</evidence>
<evidence type="ECO:0000313" key="12">
    <source>
        <dbReference type="WBParaSite" id="L893_g4017.t1"/>
    </source>
</evidence>
<name>A0A1I8ABD9_9BILA</name>
<keyword evidence="5" id="KW-1000">Mitochondrion outer membrane</keyword>
<evidence type="ECO:0000256" key="6">
    <source>
        <dbReference type="ARBA" id="ARBA00022989"/>
    </source>
</evidence>
<keyword evidence="3 9" id="KW-0812">Transmembrane</keyword>
<keyword evidence="8 9" id="KW-0472">Membrane</keyword>
<dbReference type="PROSITE" id="PS50920">
    <property type="entry name" value="SOLCAR"/>
    <property type="match status" value="1"/>
</dbReference>
<evidence type="ECO:0000313" key="11">
    <source>
        <dbReference type="Proteomes" id="UP000095287"/>
    </source>
</evidence>
<keyword evidence="4" id="KW-0677">Repeat</keyword>
<evidence type="ECO:0000256" key="7">
    <source>
        <dbReference type="ARBA" id="ARBA00023128"/>
    </source>
</evidence>
<keyword evidence="7" id="KW-0496">Mitochondrion</keyword>
<evidence type="ECO:0000256" key="4">
    <source>
        <dbReference type="ARBA" id="ARBA00022737"/>
    </source>
</evidence>
<evidence type="ECO:0000256" key="10">
    <source>
        <dbReference type="RuleBase" id="RU000488"/>
    </source>
</evidence>